<dbReference type="SUPFAM" id="SSF53955">
    <property type="entry name" value="Lysozyme-like"/>
    <property type="match status" value="1"/>
</dbReference>
<dbReference type="FunCoup" id="D6Z6F3">
    <property type="interactions" value="70"/>
</dbReference>
<evidence type="ECO:0000313" key="2">
    <source>
        <dbReference type="EMBL" id="ADH86918.1"/>
    </source>
</evidence>
<dbReference type="Proteomes" id="UP000001508">
    <property type="component" value="Chromosome"/>
</dbReference>
<dbReference type="InterPro" id="IPR031304">
    <property type="entry name" value="SLT_2"/>
</dbReference>
<dbReference type="CDD" id="cd13399">
    <property type="entry name" value="Slt35-like"/>
    <property type="match status" value="1"/>
</dbReference>
<name>D6Z6F3_DESAT</name>
<dbReference type="eggNOG" id="COG2951">
    <property type="taxonomic scope" value="Bacteria"/>
</dbReference>
<dbReference type="GO" id="GO:0008933">
    <property type="term" value="F:peptidoglycan lytic transglycosylase activity"/>
    <property type="evidence" value="ECO:0007669"/>
    <property type="project" value="TreeGrafter"/>
</dbReference>
<dbReference type="PANTHER" id="PTHR30163">
    <property type="entry name" value="MEMBRANE-BOUND LYTIC MUREIN TRANSGLYCOSYLASE B"/>
    <property type="match status" value="1"/>
</dbReference>
<feature type="domain" description="Transglycosylase SLT" evidence="1">
    <location>
        <begin position="36"/>
        <end position="325"/>
    </location>
</feature>
<dbReference type="OrthoDB" id="9772911at2"/>
<dbReference type="KEGG" id="dak:DaAHT2_2253"/>
<dbReference type="Gene3D" id="1.10.530.10">
    <property type="match status" value="1"/>
</dbReference>
<dbReference type="HOGENOM" id="CLU_035402_1_1_7"/>
<dbReference type="PANTHER" id="PTHR30163:SF9">
    <property type="entry name" value="MEMBRANE-BOUND LYTIC MUREIN TRANSGLYCOSYLASE B"/>
    <property type="match status" value="1"/>
</dbReference>
<dbReference type="EMBL" id="CP001940">
    <property type="protein sequence ID" value="ADH86918.1"/>
    <property type="molecule type" value="Genomic_DNA"/>
</dbReference>
<dbReference type="AlphaFoldDB" id="D6Z6F3"/>
<proteinExistence type="predicted"/>
<dbReference type="GO" id="GO:0009253">
    <property type="term" value="P:peptidoglycan catabolic process"/>
    <property type="evidence" value="ECO:0007669"/>
    <property type="project" value="TreeGrafter"/>
</dbReference>
<evidence type="ECO:0000313" key="3">
    <source>
        <dbReference type="Proteomes" id="UP000001508"/>
    </source>
</evidence>
<dbReference type="Gene3D" id="1.10.8.350">
    <property type="entry name" value="Bacterial muramidase"/>
    <property type="match status" value="1"/>
</dbReference>
<dbReference type="InterPro" id="IPR043426">
    <property type="entry name" value="MltB-like"/>
</dbReference>
<sequence length="330" mass="37733">MLLWPITPVAASGASPEELPVVDGRPLELESPAYRELFQELIQEHGFSREQLEQWFSGLTIQERVLELMDAQWEARPYHRYAAPLLSWWNVGNGRVLLERHARLLDRIEEQFGVEREIVVAIWGLESNYGGHEGSFSIFRTMNTIFAAYPRRSDFYRRQIIDFLLICRELELDPRTVRGSYGGAFGQAQFIPSSYRAYAVDFDGSGRRDIINSVPDVLASIANYLRHFGWQYGAPRYAELGSQLHDPRLKEAVGAGRRGVLPRATIEEVQGVELPPSPDDRPLRIVALEQAAGDHRYLAAYPNFQAITHWNNSYRYAMVVIELAEKLRAQ</sequence>
<dbReference type="CAZy" id="GH103">
    <property type="family name" value="Glycoside Hydrolase Family 103"/>
</dbReference>
<reference evidence="3" key="1">
    <citation type="submission" date="2010-02" db="EMBL/GenBank/DDBJ databases">
        <title>Complete sequence of Desulfurivibrio alkaliphilus AHT2.</title>
        <authorList>
            <consortium name="US DOE Joint Genome Institute"/>
            <person name="Pitluck S."/>
            <person name="Chertkov O."/>
            <person name="Detter J.C."/>
            <person name="Han C."/>
            <person name="Tapia R."/>
            <person name="Larimer F."/>
            <person name="Land M."/>
            <person name="Hauser L."/>
            <person name="Kyrpides N."/>
            <person name="Mikhailova N."/>
            <person name="Sorokin D.Y."/>
            <person name="Muyzer G."/>
            <person name="Woyke T."/>
        </authorList>
    </citation>
    <scope>NUCLEOTIDE SEQUENCE [LARGE SCALE GENOMIC DNA]</scope>
    <source>
        <strain evidence="3">DSM 19089 / UNIQEM U267 / AHT2</strain>
    </source>
</reference>
<accession>D6Z6F3</accession>
<evidence type="ECO:0000259" key="1">
    <source>
        <dbReference type="Pfam" id="PF13406"/>
    </source>
</evidence>
<organism evidence="2 3">
    <name type="scientific">Desulfurivibrio alkaliphilus (strain DSM 19089 / UNIQEM U267 / AHT2)</name>
    <dbReference type="NCBI Taxonomy" id="589865"/>
    <lineage>
        <taxon>Bacteria</taxon>
        <taxon>Pseudomonadati</taxon>
        <taxon>Thermodesulfobacteriota</taxon>
        <taxon>Desulfobulbia</taxon>
        <taxon>Desulfobulbales</taxon>
        <taxon>Desulfobulbaceae</taxon>
        <taxon>Desulfurivibrio</taxon>
    </lineage>
</organism>
<dbReference type="STRING" id="589865.DaAHT2_2253"/>
<keyword evidence="3" id="KW-1185">Reference proteome</keyword>
<protein>
    <submittedName>
        <fullName evidence="2">Lytic murein transglycosylase B</fullName>
    </submittedName>
</protein>
<gene>
    <name evidence="2" type="ordered locus">DaAHT2_2253</name>
</gene>
<dbReference type="InParanoid" id="D6Z6F3"/>
<dbReference type="Pfam" id="PF13406">
    <property type="entry name" value="SLT_2"/>
    <property type="match status" value="1"/>
</dbReference>
<dbReference type="InterPro" id="IPR023346">
    <property type="entry name" value="Lysozyme-like_dom_sf"/>
</dbReference>